<reference evidence="10 11" key="1">
    <citation type="journal article" date="2016" name="Nat. Commun.">
        <title>Thousands of microbial genomes shed light on interconnected biogeochemical processes in an aquifer system.</title>
        <authorList>
            <person name="Anantharaman K."/>
            <person name="Brown C.T."/>
            <person name="Hug L.A."/>
            <person name="Sharon I."/>
            <person name="Castelle C.J."/>
            <person name="Probst A.J."/>
            <person name="Thomas B.C."/>
            <person name="Singh A."/>
            <person name="Wilkins M.J."/>
            <person name="Karaoz U."/>
            <person name="Brodie E.L."/>
            <person name="Williams K.H."/>
            <person name="Hubbard S.S."/>
            <person name="Banfield J.F."/>
        </authorList>
    </citation>
    <scope>NUCLEOTIDE SEQUENCE [LARGE SCALE GENOMIC DNA]</scope>
</reference>
<gene>
    <name evidence="10" type="ORF">A2786_03020</name>
</gene>
<dbReference type="NCBIfam" id="NF001484">
    <property type="entry name" value="PRK00331.1"/>
    <property type="match status" value="1"/>
</dbReference>
<dbReference type="InterPro" id="IPR029055">
    <property type="entry name" value="Ntn_hydrolases_N"/>
</dbReference>
<dbReference type="Pfam" id="PF13522">
    <property type="entry name" value="GATase_6"/>
    <property type="match status" value="1"/>
</dbReference>
<dbReference type="InterPro" id="IPR001347">
    <property type="entry name" value="SIS_dom"/>
</dbReference>
<keyword evidence="6" id="KW-0677">Repeat</keyword>
<dbReference type="Gene3D" id="3.40.50.10490">
    <property type="entry name" value="Glucose-6-phosphate isomerase like protein, domain 1"/>
    <property type="match status" value="2"/>
</dbReference>
<comment type="catalytic activity">
    <reaction evidence="1">
        <text>D-fructose 6-phosphate + L-glutamine = D-glucosamine 6-phosphate + L-glutamate</text>
        <dbReference type="Rhea" id="RHEA:13237"/>
        <dbReference type="ChEBI" id="CHEBI:29985"/>
        <dbReference type="ChEBI" id="CHEBI:58359"/>
        <dbReference type="ChEBI" id="CHEBI:58725"/>
        <dbReference type="ChEBI" id="CHEBI:61527"/>
        <dbReference type="EC" id="2.6.1.16"/>
    </reaction>
</comment>
<dbReference type="AlphaFoldDB" id="A0A1G1VSS2"/>
<dbReference type="NCBIfam" id="TIGR01135">
    <property type="entry name" value="glmS"/>
    <property type="match status" value="1"/>
</dbReference>
<evidence type="ECO:0000256" key="5">
    <source>
        <dbReference type="ARBA" id="ARBA00022679"/>
    </source>
</evidence>
<keyword evidence="4" id="KW-0032">Aminotransferase</keyword>
<evidence type="ECO:0000259" key="9">
    <source>
        <dbReference type="PROSITE" id="PS51464"/>
    </source>
</evidence>
<dbReference type="CDD" id="cd05009">
    <property type="entry name" value="SIS_GlmS_GlmD_2"/>
    <property type="match status" value="1"/>
</dbReference>
<dbReference type="CDD" id="cd05008">
    <property type="entry name" value="SIS_GlmS_GlmD_1"/>
    <property type="match status" value="1"/>
</dbReference>
<dbReference type="SUPFAM" id="SSF56235">
    <property type="entry name" value="N-terminal nucleophile aminohydrolases (Ntn hydrolases)"/>
    <property type="match status" value="1"/>
</dbReference>
<dbReference type="CDD" id="cd00714">
    <property type="entry name" value="GFAT"/>
    <property type="match status" value="1"/>
</dbReference>
<protein>
    <recommendedName>
        <fullName evidence="3">Glutamine--fructose-6-phosphate aminotransferase [isomerizing]</fullName>
        <ecNumber evidence="2">2.6.1.16</ecNumber>
    </recommendedName>
</protein>
<keyword evidence="7" id="KW-0315">Glutamine amidotransferase</keyword>
<evidence type="ECO:0000256" key="1">
    <source>
        <dbReference type="ARBA" id="ARBA00001031"/>
    </source>
</evidence>
<dbReference type="SUPFAM" id="SSF53697">
    <property type="entry name" value="SIS domain"/>
    <property type="match status" value="1"/>
</dbReference>
<dbReference type="Pfam" id="PF01380">
    <property type="entry name" value="SIS"/>
    <property type="match status" value="2"/>
</dbReference>
<proteinExistence type="predicted"/>
<comment type="caution">
    <text evidence="10">The sequence shown here is derived from an EMBL/GenBank/DDBJ whole genome shotgun (WGS) entry which is preliminary data.</text>
</comment>
<dbReference type="PANTHER" id="PTHR10937">
    <property type="entry name" value="GLUCOSAMINE--FRUCTOSE-6-PHOSPHATE AMINOTRANSFERASE, ISOMERIZING"/>
    <property type="match status" value="1"/>
</dbReference>
<dbReference type="PROSITE" id="PS51278">
    <property type="entry name" value="GATASE_TYPE_2"/>
    <property type="match status" value="1"/>
</dbReference>
<evidence type="ECO:0000256" key="6">
    <source>
        <dbReference type="ARBA" id="ARBA00022737"/>
    </source>
</evidence>
<dbReference type="GO" id="GO:0006002">
    <property type="term" value="P:fructose 6-phosphate metabolic process"/>
    <property type="evidence" value="ECO:0007669"/>
    <property type="project" value="TreeGrafter"/>
</dbReference>
<dbReference type="EC" id="2.6.1.16" evidence="2"/>
<dbReference type="GO" id="GO:0097367">
    <property type="term" value="F:carbohydrate derivative binding"/>
    <property type="evidence" value="ECO:0007669"/>
    <property type="project" value="InterPro"/>
</dbReference>
<dbReference type="Gene3D" id="3.60.20.10">
    <property type="entry name" value="Glutamine Phosphoribosylpyrophosphate, subunit 1, domain 1"/>
    <property type="match status" value="1"/>
</dbReference>
<keyword evidence="5" id="KW-0808">Transferase</keyword>
<feature type="domain" description="SIS" evidence="9">
    <location>
        <begin position="444"/>
        <end position="580"/>
    </location>
</feature>
<sequence length="590" mass="65135">MCGIFAYVGKSDNAAAIVFEGLKRLDYRGYDSWGVGILKNESLRVEKRVGVVDRASVKLPRSSIAIGHTRWATNGAVTAANAHPHYASDRSFILAHNGIAENFAIRKEELIKKRYRFVSETDTEVIVRQIEEERKRTPTLAEAVRSAFKTFTGRNTIILLSRDGQMIAARNGSPLVVGVNDNFSEIYLSSDTLSFAPRVSQIIVLDNGQMVTVFDNKVSTFDIKTGRKVRYLLEKNTILDSSVDKKGHKHFMIKEIYEEPLVINRIIEQPSSIYRNFAKAITKAAHVYCIGSGTAGKAAAQIAYYLRTLGKIPAVSLIGAEAQDYISLIGKNDLLIAPSQSGETADVLEVMEAVKKKGTKIASFVNMPGSMMTRLSDYKFMAEAGPEICVMSTKIFVSQLAWGYCMAKAASEKLDEGKSALRILSDRIDRFLHSEEKIAQIKRLAKALAAKHDIFLLGKGQNLQIVNEGMVKMIEGSYLHAHAIPAGDLKHYAITLMEPGVPVIFVISNDTVKTDVLNALHEVKARGAHIIAIAPRREKSFDEYIEVPDLGDVSAMMNIVPLQVLAYYMAVVLGHNVDKPRNIAKSVTVK</sequence>
<dbReference type="GO" id="GO:0004360">
    <property type="term" value="F:glutamine-fructose-6-phosphate transaminase (isomerizing) activity"/>
    <property type="evidence" value="ECO:0007669"/>
    <property type="project" value="UniProtKB-EC"/>
</dbReference>
<evidence type="ECO:0000313" key="10">
    <source>
        <dbReference type="EMBL" id="OGY18446.1"/>
    </source>
</evidence>
<evidence type="ECO:0000313" key="11">
    <source>
        <dbReference type="Proteomes" id="UP000179233"/>
    </source>
</evidence>
<dbReference type="InterPro" id="IPR035466">
    <property type="entry name" value="GlmS/AgaS_SIS"/>
</dbReference>
<organism evidence="10 11">
    <name type="scientific">Candidatus Chisholmbacteria bacterium RIFCSPHIGHO2_01_FULL_52_32</name>
    <dbReference type="NCBI Taxonomy" id="1797591"/>
    <lineage>
        <taxon>Bacteria</taxon>
        <taxon>Candidatus Chisholmiibacteriota</taxon>
    </lineage>
</organism>
<dbReference type="EMBL" id="MHCJ01000003">
    <property type="protein sequence ID" value="OGY18446.1"/>
    <property type="molecule type" value="Genomic_DNA"/>
</dbReference>
<feature type="domain" description="Glutamine amidotransferase type-2" evidence="8">
    <location>
        <begin position="2"/>
        <end position="216"/>
    </location>
</feature>
<evidence type="ECO:0000256" key="2">
    <source>
        <dbReference type="ARBA" id="ARBA00012916"/>
    </source>
</evidence>
<dbReference type="GO" id="GO:0006487">
    <property type="term" value="P:protein N-linked glycosylation"/>
    <property type="evidence" value="ECO:0007669"/>
    <property type="project" value="TreeGrafter"/>
</dbReference>
<dbReference type="PROSITE" id="PS51464">
    <property type="entry name" value="SIS"/>
    <property type="match status" value="2"/>
</dbReference>
<feature type="domain" description="SIS" evidence="9">
    <location>
        <begin position="277"/>
        <end position="417"/>
    </location>
</feature>
<evidence type="ECO:0000256" key="7">
    <source>
        <dbReference type="ARBA" id="ARBA00022962"/>
    </source>
</evidence>
<evidence type="ECO:0000256" key="3">
    <source>
        <dbReference type="ARBA" id="ARBA00016090"/>
    </source>
</evidence>
<dbReference type="PANTHER" id="PTHR10937:SF0">
    <property type="entry name" value="GLUTAMINE--FRUCTOSE-6-PHOSPHATE TRANSAMINASE (ISOMERIZING)"/>
    <property type="match status" value="1"/>
</dbReference>
<accession>A0A1G1VSS2</accession>
<dbReference type="InterPro" id="IPR047084">
    <property type="entry name" value="GFAT_N"/>
</dbReference>
<evidence type="ECO:0000259" key="8">
    <source>
        <dbReference type="PROSITE" id="PS51278"/>
    </source>
</evidence>
<name>A0A1G1VSS2_9BACT</name>
<dbReference type="InterPro" id="IPR046348">
    <property type="entry name" value="SIS_dom_sf"/>
</dbReference>
<dbReference type="Proteomes" id="UP000179233">
    <property type="component" value="Unassembled WGS sequence"/>
</dbReference>
<dbReference type="InterPro" id="IPR017932">
    <property type="entry name" value="GATase_2_dom"/>
</dbReference>
<dbReference type="InterPro" id="IPR005855">
    <property type="entry name" value="GFAT"/>
</dbReference>
<dbReference type="InterPro" id="IPR035490">
    <property type="entry name" value="GlmS/FrlB_SIS"/>
</dbReference>
<evidence type="ECO:0000256" key="4">
    <source>
        <dbReference type="ARBA" id="ARBA00022576"/>
    </source>
</evidence>
<dbReference type="GO" id="GO:0006047">
    <property type="term" value="P:UDP-N-acetylglucosamine metabolic process"/>
    <property type="evidence" value="ECO:0007669"/>
    <property type="project" value="TreeGrafter"/>
</dbReference>